<evidence type="ECO:0000259" key="2">
    <source>
        <dbReference type="PROSITE" id="PS50883"/>
    </source>
</evidence>
<dbReference type="GO" id="GO:0003824">
    <property type="term" value="F:catalytic activity"/>
    <property type="evidence" value="ECO:0007669"/>
    <property type="project" value="UniProtKB-ARBA"/>
</dbReference>
<dbReference type="Gene3D" id="3.20.20.450">
    <property type="entry name" value="EAL domain"/>
    <property type="match status" value="1"/>
</dbReference>
<keyword evidence="5" id="KW-1185">Reference proteome</keyword>
<dbReference type="CDD" id="cd01949">
    <property type="entry name" value="GGDEF"/>
    <property type="match status" value="1"/>
</dbReference>
<dbReference type="Proteomes" id="UP000317839">
    <property type="component" value="Unassembled WGS sequence"/>
</dbReference>
<gene>
    <name evidence="4" type="ORF">FLL45_07830</name>
</gene>
<dbReference type="OrthoDB" id="9804951at2"/>
<dbReference type="PROSITE" id="PS50883">
    <property type="entry name" value="EAL"/>
    <property type="match status" value="1"/>
</dbReference>
<dbReference type="SUPFAM" id="SSF55073">
    <property type="entry name" value="Nucleotide cyclase"/>
    <property type="match status" value="1"/>
</dbReference>
<reference evidence="4 5" key="1">
    <citation type="submission" date="2019-06" db="EMBL/GenBank/DDBJ databases">
        <title>Draft genome of Aliikangiella marina GYP-15.</title>
        <authorList>
            <person name="Wang G."/>
        </authorList>
    </citation>
    <scope>NUCLEOTIDE SEQUENCE [LARGE SCALE GENOMIC DNA]</scope>
    <source>
        <strain evidence="4 5">GYP-15</strain>
    </source>
</reference>
<dbReference type="InterPro" id="IPR000160">
    <property type="entry name" value="GGDEF_dom"/>
</dbReference>
<dbReference type="FunFam" id="3.30.70.270:FF:000001">
    <property type="entry name" value="Diguanylate cyclase domain protein"/>
    <property type="match status" value="1"/>
</dbReference>
<dbReference type="Pfam" id="PF00990">
    <property type="entry name" value="GGDEF"/>
    <property type="match status" value="1"/>
</dbReference>
<dbReference type="AlphaFoldDB" id="A0A545TCE4"/>
<dbReference type="CDD" id="cd01948">
    <property type="entry name" value="EAL"/>
    <property type="match status" value="1"/>
</dbReference>
<feature type="domain" description="EAL" evidence="2">
    <location>
        <begin position="546"/>
        <end position="800"/>
    </location>
</feature>
<comment type="caution">
    <text evidence="4">The sequence shown here is derived from an EMBL/GenBank/DDBJ whole genome shotgun (WGS) entry which is preliminary data.</text>
</comment>
<feature type="domain" description="GGDEF" evidence="3">
    <location>
        <begin position="404"/>
        <end position="537"/>
    </location>
</feature>
<dbReference type="Gene3D" id="3.30.70.270">
    <property type="match status" value="1"/>
</dbReference>
<organism evidence="4 5">
    <name type="scientific">Aliikangiella marina</name>
    <dbReference type="NCBI Taxonomy" id="1712262"/>
    <lineage>
        <taxon>Bacteria</taxon>
        <taxon>Pseudomonadati</taxon>
        <taxon>Pseudomonadota</taxon>
        <taxon>Gammaproteobacteria</taxon>
        <taxon>Oceanospirillales</taxon>
        <taxon>Pleioneaceae</taxon>
        <taxon>Aliikangiella</taxon>
    </lineage>
</organism>
<dbReference type="InterPro" id="IPR035919">
    <property type="entry name" value="EAL_sf"/>
</dbReference>
<dbReference type="Pfam" id="PF13185">
    <property type="entry name" value="GAF_2"/>
    <property type="match status" value="1"/>
</dbReference>
<dbReference type="InterPro" id="IPR029787">
    <property type="entry name" value="Nucleotide_cyclase"/>
</dbReference>
<dbReference type="InterPro" id="IPR052155">
    <property type="entry name" value="Biofilm_reg_signaling"/>
</dbReference>
<accession>A0A545TCE4</accession>
<dbReference type="SUPFAM" id="SSF55781">
    <property type="entry name" value="GAF domain-like"/>
    <property type="match status" value="2"/>
</dbReference>
<evidence type="ECO:0000313" key="5">
    <source>
        <dbReference type="Proteomes" id="UP000317839"/>
    </source>
</evidence>
<dbReference type="InterPro" id="IPR001633">
    <property type="entry name" value="EAL_dom"/>
</dbReference>
<name>A0A545TCE4_9GAMM</name>
<dbReference type="PANTHER" id="PTHR44757:SF2">
    <property type="entry name" value="BIOFILM ARCHITECTURE MAINTENANCE PROTEIN MBAA"/>
    <property type="match status" value="1"/>
</dbReference>
<dbReference type="NCBIfam" id="TIGR00254">
    <property type="entry name" value="GGDEF"/>
    <property type="match status" value="1"/>
</dbReference>
<dbReference type="PANTHER" id="PTHR44757">
    <property type="entry name" value="DIGUANYLATE CYCLASE DGCP"/>
    <property type="match status" value="1"/>
</dbReference>
<dbReference type="Pfam" id="PF00563">
    <property type="entry name" value="EAL"/>
    <property type="match status" value="1"/>
</dbReference>
<dbReference type="InterPro" id="IPR043128">
    <property type="entry name" value="Rev_trsase/Diguanyl_cyclase"/>
</dbReference>
<dbReference type="SMART" id="SM00052">
    <property type="entry name" value="EAL"/>
    <property type="match status" value="1"/>
</dbReference>
<protein>
    <submittedName>
        <fullName evidence="4">EAL domain-containing protein</fullName>
    </submittedName>
</protein>
<proteinExistence type="predicted"/>
<evidence type="ECO:0000256" key="1">
    <source>
        <dbReference type="ARBA" id="ARBA00001946"/>
    </source>
</evidence>
<dbReference type="PROSITE" id="PS50887">
    <property type="entry name" value="GGDEF"/>
    <property type="match status" value="1"/>
</dbReference>
<dbReference type="SMART" id="SM00065">
    <property type="entry name" value="GAF"/>
    <property type="match status" value="2"/>
</dbReference>
<dbReference type="InterPro" id="IPR029016">
    <property type="entry name" value="GAF-like_dom_sf"/>
</dbReference>
<evidence type="ECO:0000313" key="4">
    <source>
        <dbReference type="EMBL" id="TQV74861.1"/>
    </source>
</evidence>
<dbReference type="Gene3D" id="3.30.450.40">
    <property type="match status" value="2"/>
</dbReference>
<dbReference type="SUPFAM" id="SSF141868">
    <property type="entry name" value="EAL domain-like"/>
    <property type="match status" value="1"/>
</dbReference>
<evidence type="ECO:0000259" key="3">
    <source>
        <dbReference type="PROSITE" id="PS50887"/>
    </source>
</evidence>
<sequence length="815" mass="92853">MSEQPNQSSNKANIKENKRDLQARYVYMDALFDFIIKINQINSVPEIIWHLAQHTIKSLDFEDCVIYLLEEDDVTLKQVAAYGPKSPYQEKIINPITLKIGEGIVGRCAKSKQSVIVKDTSKDPNYIVDDQSRASELAVPIIFKNKVLGVIDSEHSQRGFFSNEHQRYLEILASALASKLTAEQNVETLEELVNAIGESKKLSDIYLEISNLTFVTRSKEELYTRIHEIISRQVKAQSFFVVLYNKQTNKFSFPYIQDDNAVHQFNFQLPDRDTNNLLVAEVIKRQKAYLLESEDLKILFKQNRLIFRDKIPTSWMAVPFEIDDEFSGAIAMQSYDQSIQFSYENKEFLTFLGQHISSAIGRKIQEQRLQYQALHDQATGIPNRALFMDRLEHAFSLVIDKSKSALSVLFIDLDDFKLINDKYGHQKGDLLLRVAANQIGSLLSKSDTLARIGGDEFAVLLESNVSQARAIQIANLILERMRHPIRIDNVQITTSISIGIALIDKSIDSAESLLKNASHAMYHAKKQGKNNIKIYEVGLHQAILKERVLIEELKIAIEKKQLIFYFQPIVNLASQKVVGFEALMRWDHPTKGIIAPGEFIQVAEQNNLIREIDRQLLVSVGRQLQEWGKLNNDPIYISFNISAHRFVDSLLIKEIKQTIRQFSLDPSRLVIELTESVLMENIGKARHLFHQLKLIGVKISLDDFGTGYSSLSYLNHLPFDILKIDRSFVTNINHQTPDHPIINMIVALAKTMQISLVAEGIETELQLEKLTEMGCQYGQGYHFAKPVPKTIAEQLVVNTNLSDKFTENASQFGRS</sequence>
<dbReference type="SMART" id="SM00267">
    <property type="entry name" value="GGDEF"/>
    <property type="match status" value="1"/>
</dbReference>
<dbReference type="EMBL" id="VIKR01000002">
    <property type="protein sequence ID" value="TQV74861.1"/>
    <property type="molecule type" value="Genomic_DNA"/>
</dbReference>
<comment type="cofactor">
    <cofactor evidence="1">
        <name>Mg(2+)</name>
        <dbReference type="ChEBI" id="CHEBI:18420"/>
    </cofactor>
</comment>
<dbReference type="InterPro" id="IPR003018">
    <property type="entry name" value="GAF"/>
</dbReference>